<accession>T1FRX6</accession>
<evidence type="ECO:0000256" key="1">
    <source>
        <dbReference type="SAM" id="Coils"/>
    </source>
</evidence>
<evidence type="ECO:0000313" key="3">
    <source>
        <dbReference type="EMBL" id="ESO10060.1"/>
    </source>
</evidence>
<dbReference type="AlphaFoldDB" id="T1FRX6"/>
<evidence type="ECO:0000256" key="2">
    <source>
        <dbReference type="SAM" id="MobiDB-lite"/>
    </source>
</evidence>
<dbReference type="Proteomes" id="UP000015101">
    <property type="component" value="Unassembled WGS sequence"/>
</dbReference>
<dbReference type="CTD" id="20211573"/>
<keyword evidence="5" id="KW-1185">Reference proteome</keyword>
<proteinExistence type="predicted"/>
<reference evidence="3 5" key="2">
    <citation type="journal article" date="2013" name="Nature">
        <title>Insights into bilaterian evolution from three spiralian genomes.</title>
        <authorList>
            <person name="Simakov O."/>
            <person name="Marletaz F."/>
            <person name="Cho S.J."/>
            <person name="Edsinger-Gonzales E."/>
            <person name="Havlak P."/>
            <person name="Hellsten U."/>
            <person name="Kuo D.H."/>
            <person name="Larsson T."/>
            <person name="Lv J."/>
            <person name="Arendt D."/>
            <person name="Savage R."/>
            <person name="Osoegawa K."/>
            <person name="de Jong P."/>
            <person name="Grimwood J."/>
            <person name="Chapman J.A."/>
            <person name="Shapiro H."/>
            <person name="Aerts A."/>
            <person name="Otillar R.P."/>
            <person name="Terry A.Y."/>
            <person name="Boore J.L."/>
            <person name="Grigoriev I.V."/>
            <person name="Lindberg D.R."/>
            <person name="Seaver E.C."/>
            <person name="Weisblat D.A."/>
            <person name="Putnam N.H."/>
            <person name="Rokhsar D.S."/>
        </authorList>
    </citation>
    <scope>NUCLEOTIDE SEQUENCE</scope>
</reference>
<dbReference type="InParanoid" id="T1FRX6"/>
<dbReference type="KEGG" id="hro:HELRODRAFT_190366"/>
<evidence type="ECO:0000313" key="5">
    <source>
        <dbReference type="Proteomes" id="UP000015101"/>
    </source>
</evidence>
<dbReference type="GeneID" id="20211573"/>
<dbReference type="EMBL" id="AMQM01002864">
    <property type="status" value="NOT_ANNOTATED_CDS"/>
    <property type="molecule type" value="Genomic_DNA"/>
</dbReference>
<reference evidence="4" key="3">
    <citation type="submission" date="2015-06" db="UniProtKB">
        <authorList>
            <consortium name="EnsemblMetazoa"/>
        </authorList>
    </citation>
    <scope>IDENTIFICATION</scope>
</reference>
<dbReference type="EnsemblMetazoa" id="HelroT190366">
    <property type="protein sequence ID" value="HelroP190366"/>
    <property type="gene ID" value="HelroG190366"/>
</dbReference>
<protein>
    <submittedName>
        <fullName evidence="3 4">Uncharacterized protein</fullName>
    </submittedName>
</protein>
<organism evidence="4 5">
    <name type="scientific">Helobdella robusta</name>
    <name type="common">Californian leech</name>
    <dbReference type="NCBI Taxonomy" id="6412"/>
    <lineage>
        <taxon>Eukaryota</taxon>
        <taxon>Metazoa</taxon>
        <taxon>Spiralia</taxon>
        <taxon>Lophotrochozoa</taxon>
        <taxon>Annelida</taxon>
        <taxon>Clitellata</taxon>
        <taxon>Hirudinea</taxon>
        <taxon>Rhynchobdellida</taxon>
        <taxon>Glossiphoniidae</taxon>
        <taxon>Helobdella</taxon>
    </lineage>
</organism>
<reference evidence="5" key="1">
    <citation type="submission" date="2012-12" db="EMBL/GenBank/DDBJ databases">
        <authorList>
            <person name="Hellsten U."/>
            <person name="Grimwood J."/>
            <person name="Chapman J.A."/>
            <person name="Shapiro H."/>
            <person name="Aerts A."/>
            <person name="Otillar R.P."/>
            <person name="Terry A.Y."/>
            <person name="Boore J.L."/>
            <person name="Simakov O."/>
            <person name="Marletaz F."/>
            <person name="Cho S.-J."/>
            <person name="Edsinger-Gonzales E."/>
            <person name="Havlak P."/>
            <person name="Kuo D.-H."/>
            <person name="Larsson T."/>
            <person name="Lv J."/>
            <person name="Arendt D."/>
            <person name="Savage R."/>
            <person name="Osoegawa K."/>
            <person name="de Jong P."/>
            <person name="Lindberg D.R."/>
            <person name="Seaver E.C."/>
            <person name="Weisblat D.A."/>
            <person name="Putnam N.H."/>
            <person name="Grigoriev I.V."/>
            <person name="Rokhsar D.S."/>
        </authorList>
    </citation>
    <scope>NUCLEOTIDE SEQUENCE</scope>
</reference>
<feature type="region of interest" description="Disordered" evidence="2">
    <location>
        <begin position="356"/>
        <end position="413"/>
    </location>
</feature>
<dbReference type="EMBL" id="KB095905">
    <property type="protein sequence ID" value="ESO10060.1"/>
    <property type="molecule type" value="Genomic_DNA"/>
</dbReference>
<feature type="coiled-coil region" evidence="1">
    <location>
        <begin position="2"/>
        <end position="154"/>
    </location>
</feature>
<dbReference type="HOGENOM" id="CLU_411789_0_0_1"/>
<keyword evidence="1" id="KW-0175">Coiled coil</keyword>
<sequence>MTISYEQELNSLKQEITEMKKEYESLMGKYNENAQFENKLLDKDSEIKIMNQKLDSCRQQIIDLENEKKSLTKQLEPAKFYKRQLDQMKSKLQENESTIAEQKLVINELRQSQLTLEEQKKKLDSLVDQLGRDLIESNKKMSEMLQEKQQLEMNGQLIVQLEKDLQLAKQEISLHVKVEDCLREEVRNLQNNFQTSSQECEKLTNRLVEKVAEVRNVDSTALKQLQGELQKLKEDMLHMEFRFRQELKEMETELEYAKKTLMEKEKLITLMRRNDENDEETKKRRDENEDNNWIQMQIITSQWNALKLENMNLRKLLVGDKTMGDNRSSPMLHSFSEDSYNRFLELQGAYHKSLKDLNQHSPGKHRTSPRLPTEQSNKTKICDSPSAHHERKKGQQVCELHPRNSKQQPRLSNISSACEKARLSGLRIKRSPDTSVKTSAKNKFSPLRDNLNRAAISLTVKKETCGDGLEWPVASMSLGKDNSDFLTENNKPGDREVVDCLRKFCGRHSPSKTKEFTTKALTTHERGSKILENDQNKIDFDATPKISTGNIRWKKSKITVHDKNKNLSMNNNERNDVNLLKGNNVASTYDICSNFQCSFSKSSMKNVDKIEIVDNTENVDSFDCLTTDVSPNQTDVLCSKFDSLKDSLEGISEDLPLDEVDILFSNF</sequence>
<gene>
    <name evidence="4" type="primary">20211573</name>
    <name evidence="3" type="ORF">HELRODRAFT_190366</name>
</gene>
<feature type="coiled-coil region" evidence="1">
    <location>
        <begin position="179"/>
        <end position="267"/>
    </location>
</feature>
<dbReference type="RefSeq" id="XP_009011874.1">
    <property type="nucleotide sequence ID" value="XM_009013626.1"/>
</dbReference>
<name>T1FRX6_HELRO</name>
<evidence type="ECO:0000313" key="4">
    <source>
        <dbReference type="EnsemblMetazoa" id="HelroP190366"/>
    </source>
</evidence>